<feature type="compositionally biased region" description="Acidic residues" evidence="1">
    <location>
        <begin position="126"/>
        <end position="136"/>
    </location>
</feature>
<evidence type="ECO:0000313" key="2">
    <source>
        <dbReference type="EMBL" id="EDW01765.1"/>
    </source>
</evidence>
<sequence length="306" mass="34524">MRLLEMQRKLSAIAEIPKILSSTLATVSQSFGSEEMLYMQRKCSYDEDALDYELMEQLDSADEIDTEQEDDLVQVQDDDEDKSLLECESKQLKDLTPESDYASEVNYMTIKLSDEPDNDSGKDGGADDEEEQDEDDLPAHQSVYYIKLPAVSADQVGALNISFSDDENENVEHEIENENENDSDFLSTTYTWNLRNVPKLSVSDAVGVCDLTLSPQLEAPSHNADDTSKVRLATLEAATTATSATESQKLLFKLDNLERSWPWADREKIIYKQSTCHLVQRKPLGIVGQRIQLLAKQELLRQDKTP</sequence>
<dbReference type="STRING" id="7222.B4J5C3"/>
<dbReference type="Proteomes" id="UP000001070">
    <property type="component" value="Unassembled WGS sequence"/>
</dbReference>
<name>B4J5C3_DROGR</name>
<gene>
    <name evidence="2" type="primary">Dgri\GH21624</name>
    <name evidence="2" type="ORF">Dgri_GH21624</name>
</gene>
<reference evidence="2 3" key="1">
    <citation type="journal article" date="2007" name="Nature">
        <title>Evolution of genes and genomes on the Drosophila phylogeny.</title>
        <authorList>
            <consortium name="Drosophila 12 Genomes Consortium"/>
            <person name="Clark A.G."/>
            <person name="Eisen M.B."/>
            <person name="Smith D.R."/>
            <person name="Bergman C.M."/>
            <person name="Oliver B."/>
            <person name="Markow T.A."/>
            <person name="Kaufman T.C."/>
            <person name="Kellis M."/>
            <person name="Gelbart W."/>
            <person name="Iyer V.N."/>
            <person name="Pollard D.A."/>
            <person name="Sackton T.B."/>
            <person name="Larracuente A.M."/>
            <person name="Singh N.D."/>
            <person name="Abad J.P."/>
            <person name="Abt D.N."/>
            <person name="Adryan B."/>
            <person name="Aguade M."/>
            <person name="Akashi H."/>
            <person name="Anderson W.W."/>
            <person name="Aquadro C.F."/>
            <person name="Ardell D.H."/>
            <person name="Arguello R."/>
            <person name="Artieri C.G."/>
            <person name="Barbash D.A."/>
            <person name="Barker D."/>
            <person name="Barsanti P."/>
            <person name="Batterham P."/>
            <person name="Batzoglou S."/>
            <person name="Begun D."/>
            <person name="Bhutkar A."/>
            <person name="Blanco E."/>
            <person name="Bosak S.A."/>
            <person name="Bradley R.K."/>
            <person name="Brand A.D."/>
            <person name="Brent M.R."/>
            <person name="Brooks A.N."/>
            <person name="Brown R.H."/>
            <person name="Butlin R.K."/>
            <person name="Caggese C."/>
            <person name="Calvi B.R."/>
            <person name="Bernardo de Carvalho A."/>
            <person name="Caspi A."/>
            <person name="Castrezana S."/>
            <person name="Celniker S.E."/>
            <person name="Chang J.L."/>
            <person name="Chapple C."/>
            <person name="Chatterji S."/>
            <person name="Chinwalla A."/>
            <person name="Civetta A."/>
            <person name="Clifton S.W."/>
            <person name="Comeron J.M."/>
            <person name="Costello J.C."/>
            <person name="Coyne J.A."/>
            <person name="Daub J."/>
            <person name="David R.G."/>
            <person name="Delcher A.L."/>
            <person name="Delehaunty K."/>
            <person name="Do C.B."/>
            <person name="Ebling H."/>
            <person name="Edwards K."/>
            <person name="Eickbush T."/>
            <person name="Evans J.D."/>
            <person name="Filipski A."/>
            <person name="Findeiss S."/>
            <person name="Freyhult E."/>
            <person name="Fulton L."/>
            <person name="Fulton R."/>
            <person name="Garcia A.C."/>
            <person name="Gardiner A."/>
            <person name="Garfield D.A."/>
            <person name="Garvin B.E."/>
            <person name="Gibson G."/>
            <person name="Gilbert D."/>
            <person name="Gnerre S."/>
            <person name="Godfrey J."/>
            <person name="Good R."/>
            <person name="Gotea V."/>
            <person name="Gravely B."/>
            <person name="Greenberg A.J."/>
            <person name="Griffiths-Jones S."/>
            <person name="Gross S."/>
            <person name="Guigo R."/>
            <person name="Gustafson E.A."/>
            <person name="Haerty W."/>
            <person name="Hahn M.W."/>
            <person name="Halligan D.L."/>
            <person name="Halpern A.L."/>
            <person name="Halter G.M."/>
            <person name="Han M.V."/>
            <person name="Heger A."/>
            <person name="Hillier L."/>
            <person name="Hinrichs A.S."/>
            <person name="Holmes I."/>
            <person name="Hoskins R.A."/>
            <person name="Hubisz M.J."/>
            <person name="Hultmark D."/>
            <person name="Huntley M.A."/>
            <person name="Jaffe D.B."/>
            <person name="Jagadeeshan S."/>
            <person name="Jeck W.R."/>
            <person name="Johnson J."/>
            <person name="Jones C.D."/>
            <person name="Jordan W.C."/>
            <person name="Karpen G.H."/>
            <person name="Kataoka E."/>
            <person name="Keightley P.D."/>
            <person name="Kheradpour P."/>
            <person name="Kirkness E.F."/>
            <person name="Koerich L.B."/>
            <person name="Kristiansen K."/>
            <person name="Kudrna D."/>
            <person name="Kulathinal R.J."/>
            <person name="Kumar S."/>
            <person name="Kwok R."/>
            <person name="Lander E."/>
            <person name="Langley C.H."/>
            <person name="Lapoint R."/>
            <person name="Lazzaro B.P."/>
            <person name="Lee S.J."/>
            <person name="Levesque L."/>
            <person name="Li R."/>
            <person name="Lin C.F."/>
            <person name="Lin M.F."/>
            <person name="Lindblad-Toh K."/>
            <person name="Llopart A."/>
            <person name="Long M."/>
            <person name="Low L."/>
            <person name="Lozovsky E."/>
            <person name="Lu J."/>
            <person name="Luo M."/>
            <person name="Machado C.A."/>
            <person name="Makalowski W."/>
            <person name="Marzo M."/>
            <person name="Matsuda M."/>
            <person name="Matzkin L."/>
            <person name="McAllister B."/>
            <person name="McBride C.S."/>
            <person name="McKernan B."/>
            <person name="McKernan K."/>
            <person name="Mendez-Lago M."/>
            <person name="Minx P."/>
            <person name="Mollenhauer M.U."/>
            <person name="Montooth K."/>
            <person name="Mount S.M."/>
            <person name="Mu X."/>
            <person name="Myers E."/>
            <person name="Negre B."/>
            <person name="Newfeld S."/>
            <person name="Nielsen R."/>
            <person name="Noor M.A."/>
            <person name="O'Grady P."/>
            <person name="Pachter L."/>
            <person name="Papaceit M."/>
            <person name="Parisi M.J."/>
            <person name="Parisi M."/>
            <person name="Parts L."/>
            <person name="Pedersen J.S."/>
            <person name="Pesole G."/>
            <person name="Phillippy A.M."/>
            <person name="Ponting C.P."/>
            <person name="Pop M."/>
            <person name="Porcelli D."/>
            <person name="Powell J.R."/>
            <person name="Prohaska S."/>
            <person name="Pruitt K."/>
            <person name="Puig M."/>
            <person name="Quesneville H."/>
            <person name="Ram K.R."/>
            <person name="Rand D."/>
            <person name="Rasmussen M.D."/>
            <person name="Reed L.K."/>
            <person name="Reenan R."/>
            <person name="Reily A."/>
            <person name="Remington K.A."/>
            <person name="Rieger T.T."/>
            <person name="Ritchie M.G."/>
            <person name="Robin C."/>
            <person name="Rogers Y.H."/>
            <person name="Rohde C."/>
            <person name="Rozas J."/>
            <person name="Rubenfield M.J."/>
            <person name="Ruiz A."/>
            <person name="Russo S."/>
            <person name="Salzberg S.L."/>
            <person name="Sanchez-Gracia A."/>
            <person name="Saranga D.J."/>
            <person name="Sato H."/>
            <person name="Schaeffer S.W."/>
            <person name="Schatz M.C."/>
            <person name="Schlenke T."/>
            <person name="Schwartz R."/>
            <person name="Segarra C."/>
            <person name="Singh R.S."/>
            <person name="Sirot L."/>
            <person name="Sirota M."/>
            <person name="Sisneros N.B."/>
            <person name="Smith C.D."/>
            <person name="Smith T.F."/>
            <person name="Spieth J."/>
            <person name="Stage D.E."/>
            <person name="Stark A."/>
            <person name="Stephan W."/>
            <person name="Strausberg R.L."/>
            <person name="Strempel S."/>
            <person name="Sturgill D."/>
            <person name="Sutton G."/>
            <person name="Sutton G.G."/>
            <person name="Tao W."/>
            <person name="Teichmann S."/>
            <person name="Tobari Y.N."/>
            <person name="Tomimura Y."/>
            <person name="Tsolas J.M."/>
            <person name="Valente V.L."/>
            <person name="Venter E."/>
            <person name="Venter J.C."/>
            <person name="Vicario S."/>
            <person name="Vieira F.G."/>
            <person name="Vilella A.J."/>
            <person name="Villasante A."/>
            <person name="Walenz B."/>
            <person name="Wang J."/>
            <person name="Wasserman M."/>
            <person name="Watts T."/>
            <person name="Wilson D."/>
            <person name="Wilson R.K."/>
            <person name="Wing R.A."/>
            <person name="Wolfner M.F."/>
            <person name="Wong A."/>
            <person name="Wong G.K."/>
            <person name="Wu C.I."/>
            <person name="Wu G."/>
            <person name="Yamamoto D."/>
            <person name="Yang H.P."/>
            <person name="Yang S.P."/>
            <person name="Yorke J.A."/>
            <person name="Yoshida K."/>
            <person name="Zdobnov E."/>
            <person name="Zhang P."/>
            <person name="Zhang Y."/>
            <person name="Zimin A.V."/>
            <person name="Baldwin J."/>
            <person name="Abdouelleil A."/>
            <person name="Abdulkadir J."/>
            <person name="Abebe A."/>
            <person name="Abera B."/>
            <person name="Abreu J."/>
            <person name="Acer S.C."/>
            <person name="Aftuck L."/>
            <person name="Alexander A."/>
            <person name="An P."/>
            <person name="Anderson E."/>
            <person name="Anderson S."/>
            <person name="Arachi H."/>
            <person name="Azer M."/>
            <person name="Bachantsang P."/>
            <person name="Barry A."/>
            <person name="Bayul T."/>
            <person name="Berlin A."/>
            <person name="Bessette D."/>
            <person name="Bloom T."/>
            <person name="Blye J."/>
            <person name="Boguslavskiy L."/>
            <person name="Bonnet C."/>
            <person name="Boukhgalter B."/>
            <person name="Bourzgui I."/>
            <person name="Brown A."/>
            <person name="Cahill P."/>
            <person name="Channer S."/>
            <person name="Cheshatsang Y."/>
            <person name="Chuda L."/>
            <person name="Citroen M."/>
            <person name="Collymore A."/>
            <person name="Cooke P."/>
            <person name="Costello M."/>
            <person name="D'Aco K."/>
            <person name="Daza R."/>
            <person name="De Haan G."/>
            <person name="DeGray S."/>
            <person name="DeMaso C."/>
            <person name="Dhargay N."/>
            <person name="Dooley K."/>
            <person name="Dooley E."/>
            <person name="Doricent M."/>
            <person name="Dorje P."/>
            <person name="Dorjee K."/>
            <person name="Dupes A."/>
            <person name="Elong R."/>
            <person name="Falk J."/>
            <person name="Farina A."/>
            <person name="Faro S."/>
            <person name="Ferguson D."/>
            <person name="Fisher S."/>
            <person name="Foley C.D."/>
            <person name="Franke A."/>
            <person name="Friedrich D."/>
            <person name="Gadbois L."/>
            <person name="Gearin G."/>
            <person name="Gearin C.R."/>
            <person name="Giannoukos G."/>
            <person name="Goode T."/>
            <person name="Graham J."/>
            <person name="Grandbois E."/>
            <person name="Grewal S."/>
            <person name="Gyaltsen K."/>
            <person name="Hafez N."/>
            <person name="Hagos B."/>
            <person name="Hall J."/>
            <person name="Henson C."/>
            <person name="Hollinger A."/>
            <person name="Honan T."/>
            <person name="Huard M.D."/>
            <person name="Hughes L."/>
            <person name="Hurhula B."/>
            <person name="Husby M.E."/>
            <person name="Kamat A."/>
            <person name="Kanga B."/>
            <person name="Kashin S."/>
            <person name="Khazanovich D."/>
            <person name="Kisner P."/>
            <person name="Lance K."/>
            <person name="Lara M."/>
            <person name="Lee W."/>
            <person name="Lennon N."/>
            <person name="Letendre F."/>
            <person name="LeVine R."/>
            <person name="Lipovsky A."/>
            <person name="Liu X."/>
            <person name="Liu J."/>
            <person name="Liu S."/>
            <person name="Lokyitsang T."/>
            <person name="Lokyitsang Y."/>
            <person name="Lubonja R."/>
            <person name="Lui A."/>
            <person name="MacDonald P."/>
            <person name="Magnisalis V."/>
            <person name="Maru K."/>
            <person name="Matthews C."/>
            <person name="McCusker W."/>
            <person name="McDonough S."/>
            <person name="Mehta T."/>
            <person name="Meldrim J."/>
            <person name="Meneus L."/>
            <person name="Mihai O."/>
            <person name="Mihalev A."/>
            <person name="Mihova T."/>
            <person name="Mittelman R."/>
            <person name="Mlenga V."/>
            <person name="Montmayeur A."/>
            <person name="Mulrain L."/>
            <person name="Navidi A."/>
            <person name="Naylor J."/>
            <person name="Negash T."/>
            <person name="Nguyen T."/>
            <person name="Nguyen N."/>
            <person name="Nicol R."/>
            <person name="Norbu C."/>
            <person name="Norbu N."/>
            <person name="Novod N."/>
            <person name="O'Neill B."/>
            <person name="Osman S."/>
            <person name="Markiewicz E."/>
            <person name="Oyono O.L."/>
            <person name="Patti C."/>
            <person name="Phunkhang P."/>
            <person name="Pierre F."/>
            <person name="Priest M."/>
            <person name="Raghuraman S."/>
            <person name="Rege F."/>
            <person name="Reyes R."/>
            <person name="Rise C."/>
            <person name="Rogov P."/>
            <person name="Ross K."/>
            <person name="Ryan E."/>
            <person name="Settipalli S."/>
            <person name="Shea T."/>
            <person name="Sherpa N."/>
            <person name="Shi L."/>
            <person name="Shih D."/>
            <person name="Sparrow T."/>
            <person name="Spaulding J."/>
            <person name="Stalker J."/>
            <person name="Stange-Thomann N."/>
            <person name="Stavropoulos S."/>
            <person name="Stone C."/>
            <person name="Strader C."/>
            <person name="Tesfaye S."/>
            <person name="Thomson T."/>
            <person name="Thoulutsang Y."/>
            <person name="Thoulutsang D."/>
            <person name="Topham K."/>
            <person name="Topping I."/>
            <person name="Tsamla T."/>
            <person name="Vassiliev H."/>
            <person name="Vo A."/>
            <person name="Wangchuk T."/>
            <person name="Wangdi T."/>
            <person name="Weiand M."/>
            <person name="Wilkinson J."/>
            <person name="Wilson A."/>
            <person name="Yadav S."/>
            <person name="Young G."/>
            <person name="Yu Q."/>
            <person name="Zembek L."/>
            <person name="Zhong D."/>
            <person name="Zimmer A."/>
            <person name="Zwirko Z."/>
            <person name="Jaffe D.B."/>
            <person name="Alvarez P."/>
            <person name="Brockman W."/>
            <person name="Butler J."/>
            <person name="Chin C."/>
            <person name="Gnerre S."/>
            <person name="Grabherr M."/>
            <person name="Kleber M."/>
            <person name="Mauceli E."/>
            <person name="MacCallum I."/>
        </authorList>
    </citation>
    <scope>NUCLEOTIDE SEQUENCE [LARGE SCALE GENOMIC DNA]</scope>
    <source>
        <strain evidence="3">Tucson 15287-2541.00</strain>
    </source>
</reference>
<keyword evidence="3" id="KW-1185">Reference proteome</keyword>
<dbReference type="EMBL" id="CH916367">
    <property type="protein sequence ID" value="EDW01765.1"/>
    <property type="molecule type" value="Genomic_DNA"/>
</dbReference>
<feature type="region of interest" description="Disordered" evidence="1">
    <location>
        <begin position="110"/>
        <end position="136"/>
    </location>
</feature>
<dbReference type="AlphaFoldDB" id="B4J5C3"/>
<dbReference type="OrthoDB" id="44841at2759"/>
<dbReference type="PhylomeDB" id="B4J5C3"/>
<dbReference type="HOGENOM" id="CLU_970660_0_0_1"/>
<evidence type="ECO:0000313" key="3">
    <source>
        <dbReference type="Proteomes" id="UP000001070"/>
    </source>
</evidence>
<accession>B4J5C3</accession>
<dbReference type="OMA" id="DNLERSW"/>
<proteinExistence type="predicted"/>
<dbReference type="FunCoup" id="B4J5C3">
    <property type="interactions" value="7"/>
</dbReference>
<dbReference type="InParanoid" id="B4J5C3"/>
<protein>
    <submittedName>
        <fullName evidence="2">GH21624</fullName>
    </submittedName>
</protein>
<organism evidence="3">
    <name type="scientific">Drosophila grimshawi</name>
    <name type="common">Hawaiian fruit fly</name>
    <name type="synonym">Idiomyia grimshawi</name>
    <dbReference type="NCBI Taxonomy" id="7222"/>
    <lineage>
        <taxon>Eukaryota</taxon>
        <taxon>Metazoa</taxon>
        <taxon>Ecdysozoa</taxon>
        <taxon>Arthropoda</taxon>
        <taxon>Hexapoda</taxon>
        <taxon>Insecta</taxon>
        <taxon>Pterygota</taxon>
        <taxon>Neoptera</taxon>
        <taxon>Endopterygota</taxon>
        <taxon>Diptera</taxon>
        <taxon>Brachycera</taxon>
        <taxon>Muscomorpha</taxon>
        <taxon>Ephydroidea</taxon>
        <taxon>Drosophilidae</taxon>
        <taxon>Drosophila</taxon>
        <taxon>Hawaiian Drosophila</taxon>
    </lineage>
</organism>
<evidence type="ECO:0000256" key="1">
    <source>
        <dbReference type="SAM" id="MobiDB-lite"/>
    </source>
</evidence>
<dbReference type="eggNOG" id="ENOG502RTNB">
    <property type="taxonomic scope" value="Eukaryota"/>
</dbReference>